<dbReference type="EMBL" id="QXGD01001825">
    <property type="protein sequence ID" value="KAE9198368.1"/>
    <property type="molecule type" value="Genomic_DNA"/>
</dbReference>
<evidence type="ECO:0000313" key="11">
    <source>
        <dbReference type="Proteomes" id="UP000437068"/>
    </source>
</evidence>
<dbReference type="Proteomes" id="UP000429523">
    <property type="component" value="Unassembled WGS sequence"/>
</dbReference>
<dbReference type="Proteomes" id="UP000476176">
    <property type="component" value="Unassembled WGS sequence"/>
</dbReference>
<organism evidence="3 14">
    <name type="scientific">Phytophthora fragariae</name>
    <dbReference type="NCBI Taxonomy" id="53985"/>
    <lineage>
        <taxon>Eukaryota</taxon>
        <taxon>Sar</taxon>
        <taxon>Stramenopiles</taxon>
        <taxon>Oomycota</taxon>
        <taxon>Peronosporomycetes</taxon>
        <taxon>Peronosporales</taxon>
        <taxon>Peronosporaceae</taxon>
        <taxon>Phytophthora</taxon>
    </lineage>
</organism>
<dbReference type="Proteomes" id="UP000433483">
    <property type="component" value="Unassembled WGS sequence"/>
</dbReference>
<protein>
    <submittedName>
        <fullName evidence="3">Uncharacterized protein</fullName>
    </submittedName>
</protein>
<dbReference type="EMBL" id="QXGB01002072">
    <property type="protein sequence ID" value="KAE9181882.1"/>
    <property type="molecule type" value="Genomic_DNA"/>
</dbReference>
<evidence type="ECO:0000313" key="6">
    <source>
        <dbReference type="EMBL" id="KAE9198368.1"/>
    </source>
</evidence>
<comment type="caution">
    <text evidence="3">The sequence shown here is derived from an EMBL/GenBank/DDBJ whole genome shotgun (WGS) entry which is preliminary data.</text>
</comment>
<evidence type="ECO:0000313" key="7">
    <source>
        <dbReference type="EMBL" id="KAE9199271.1"/>
    </source>
</evidence>
<evidence type="ECO:0000256" key="1">
    <source>
        <dbReference type="SAM" id="MobiDB-lite"/>
    </source>
</evidence>
<evidence type="ECO:0000313" key="4">
    <source>
        <dbReference type="EMBL" id="KAE9104586.1"/>
    </source>
</evidence>
<evidence type="ECO:0000313" key="9">
    <source>
        <dbReference type="Proteomes" id="UP000429523"/>
    </source>
</evidence>
<dbReference type="EMBL" id="QXFZ01002064">
    <property type="protein sequence ID" value="KAE9081245.1"/>
    <property type="molecule type" value="Genomic_DNA"/>
</dbReference>
<evidence type="ECO:0000313" key="2">
    <source>
        <dbReference type="EMBL" id="KAE8928057.1"/>
    </source>
</evidence>
<dbReference type="Proteomes" id="UP000441208">
    <property type="component" value="Unassembled WGS sequence"/>
</dbReference>
<evidence type="ECO:0000313" key="5">
    <source>
        <dbReference type="EMBL" id="KAE9181882.1"/>
    </source>
</evidence>
<feature type="compositionally biased region" description="Polar residues" evidence="1">
    <location>
        <begin position="41"/>
        <end position="50"/>
    </location>
</feature>
<dbReference type="Proteomes" id="UP000440367">
    <property type="component" value="Unassembled WGS sequence"/>
</dbReference>
<evidence type="ECO:0000313" key="13">
    <source>
        <dbReference type="Proteomes" id="UP000440732"/>
    </source>
</evidence>
<evidence type="ECO:0000313" key="12">
    <source>
        <dbReference type="Proteomes" id="UP000440367"/>
    </source>
</evidence>
<dbReference type="AlphaFoldDB" id="A0A6A3QT66"/>
<dbReference type="EMBL" id="QXGA01002065">
    <property type="protein sequence ID" value="KAE9104586.1"/>
    <property type="molecule type" value="Genomic_DNA"/>
</dbReference>
<gene>
    <name evidence="8" type="ORF">PF001_g28291</name>
    <name evidence="6" type="ORF">PF002_g22473</name>
    <name evidence="7" type="ORF">PF004_g19318</name>
    <name evidence="5" type="ORF">PF005_g22711</name>
    <name evidence="4" type="ORF">PF006_g21871</name>
    <name evidence="3" type="ORF">PF007_g22742</name>
    <name evidence="2" type="ORF">PF009_g21788</name>
</gene>
<reference evidence="9 10" key="1">
    <citation type="submission" date="2018-08" db="EMBL/GenBank/DDBJ databases">
        <title>Genomic investigation of the strawberry pathogen Phytophthora fragariae indicates pathogenicity is determined by transcriptional variation in three key races.</title>
        <authorList>
            <person name="Adams T.M."/>
            <person name="Armitage A.D."/>
            <person name="Sobczyk M.K."/>
            <person name="Bates H.J."/>
            <person name="Dunwell J.M."/>
            <person name="Nellist C.F."/>
            <person name="Harrison R.J."/>
        </authorList>
    </citation>
    <scope>NUCLEOTIDE SEQUENCE [LARGE SCALE GENOMIC DNA]</scope>
    <source>
        <strain evidence="8 11">A4</strain>
        <strain evidence="6 12">BC-1</strain>
        <strain evidence="7 15">BC-23</strain>
        <strain evidence="5 10">NOV-27</strain>
        <strain evidence="4 13">NOV-5</strain>
        <strain evidence="3 14">NOV-71</strain>
        <strain evidence="2 9">NOV-9</strain>
    </source>
</reference>
<sequence length="59" mass="6335">MATCTQVGTGTRLACALLSLPDWVARPVTKPPQISGRVPQASASYHSQARITRDWPDNG</sequence>
<accession>A0A6A3QT66</accession>
<dbReference type="EMBL" id="QXGC01001621">
    <property type="protein sequence ID" value="KAE9199271.1"/>
    <property type="molecule type" value="Genomic_DNA"/>
</dbReference>
<dbReference type="EMBL" id="QXGF01001745">
    <property type="protein sequence ID" value="KAE8928057.1"/>
    <property type="molecule type" value="Genomic_DNA"/>
</dbReference>
<evidence type="ECO:0000313" key="15">
    <source>
        <dbReference type="Proteomes" id="UP000476176"/>
    </source>
</evidence>
<evidence type="ECO:0000313" key="14">
    <source>
        <dbReference type="Proteomes" id="UP000441208"/>
    </source>
</evidence>
<evidence type="ECO:0000313" key="10">
    <source>
        <dbReference type="Proteomes" id="UP000433483"/>
    </source>
</evidence>
<keyword evidence="10" id="KW-1185">Reference proteome</keyword>
<proteinExistence type="predicted"/>
<dbReference type="EMBL" id="QXGE01004178">
    <property type="protein sequence ID" value="KAE9271637.1"/>
    <property type="molecule type" value="Genomic_DNA"/>
</dbReference>
<name>A0A6A3QT66_9STRA</name>
<evidence type="ECO:0000313" key="8">
    <source>
        <dbReference type="EMBL" id="KAE9271637.1"/>
    </source>
</evidence>
<dbReference type="Proteomes" id="UP000440732">
    <property type="component" value="Unassembled WGS sequence"/>
</dbReference>
<evidence type="ECO:0000313" key="3">
    <source>
        <dbReference type="EMBL" id="KAE9081245.1"/>
    </source>
</evidence>
<dbReference type="Proteomes" id="UP000437068">
    <property type="component" value="Unassembled WGS sequence"/>
</dbReference>
<feature type="region of interest" description="Disordered" evidence="1">
    <location>
        <begin position="31"/>
        <end position="59"/>
    </location>
</feature>